<dbReference type="RefSeq" id="WP_173747697.1">
    <property type="nucleotide sequence ID" value="NZ_JAAITA010000002.1"/>
</dbReference>
<comment type="caution">
    <text evidence="3">The sequence shown here is derived from an EMBL/GenBank/DDBJ whole genome shotgun (WGS) entry which is preliminary data.</text>
</comment>
<evidence type="ECO:0000259" key="2">
    <source>
        <dbReference type="Pfam" id="PF17863"/>
    </source>
</evidence>
<dbReference type="InterPro" id="IPR041628">
    <property type="entry name" value="ChlI/MoxR_AAA_lid"/>
</dbReference>
<evidence type="ECO:0000313" key="4">
    <source>
        <dbReference type="Proteomes" id="UP000822142"/>
    </source>
</evidence>
<dbReference type="InterPro" id="IPR050764">
    <property type="entry name" value="CbbQ/NirQ/NorQ/GpvN"/>
</dbReference>
<dbReference type="SUPFAM" id="SSF52540">
    <property type="entry name" value="P-loop containing nucleoside triphosphate hydrolases"/>
    <property type="match status" value="1"/>
</dbReference>
<reference evidence="3 4" key="1">
    <citation type="journal article" date="2020" name="Cell Host Microbe">
        <title>Functional and Genomic Variation between Human-Derived Isolates of Lachnospiraceae Reveals Inter- and Intra-Species Diversity.</title>
        <authorList>
            <person name="Sorbara M.T."/>
            <person name="Littmann E.R."/>
            <person name="Fontana E."/>
            <person name="Moody T.U."/>
            <person name="Kohout C.E."/>
            <person name="Gjonbalaj M."/>
            <person name="Eaton V."/>
            <person name="Seok R."/>
            <person name="Leiner I.M."/>
            <person name="Pamer E.G."/>
        </authorList>
    </citation>
    <scope>NUCLEOTIDE SEQUENCE [LARGE SCALE GENOMIC DNA]</scope>
    <source>
        <strain evidence="3 4">MSK.15.26</strain>
    </source>
</reference>
<dbReference type="EMBL" id="JAAITA010000002">
    <property type="protein sequence ID" value="NSJ85080.1"/>
    <property type="molecule type" value="Genomic_DNA"/>
</dbReference>
<accession>A0ABX2I456</accession>
<dbReference type="PANTHER" id="PTHR42759">
    <property type="entry name" value="MOXR FAMILY PROTEIN"/>
    <property type="match status" value="1"/>
</dbReference>
<dbReference type="PANTHER" id="PTHR42759:SF5">
    <property type="entry name" value="METHANOL DEHYDROGENASE REGULATOR"/>
    <property type="match status" value="1"/>
</dbReference>
<name>A0ABX2I456_BLAHA</name>
<evidence type="ECO:0000313" key="3">
    <source>
        <dbReference type="EMBL" id="NSJ85080.1"/>
    </source>
</evidence>
<feature type="domain" description="ATPase AAA-3" evidence="1">
    <location>
        <begin position="42"/>
        <end position="171"/>
    </location>
</feature>
<keyword evidence="4" id="KW-1185">Reference proteome</keyword>
<organism evidence="3 4">
    <name type="scientific">Blautia hansenii</name>
    <name type="common">Ruminococcus hansenii</name>
    <dbReference type="NCBI Taxonomy" id="1322"/>
    <lineage>
        <taxon>Bacteria</taxon>
        <taxon>Bacillati</taxon>
        <taxon>Bacillota</taxon>
        <taxon>Clostridia</taxon>
        <taxon>Lachnospirales</taxon>
        <taxon>Lachnospiraceae</taxon>
        <taxon>Blautia</taxon>
    </lineage>
</organism>
<gene>
    <name evidence="3" type="ORF">G5A70_02505</name>
</gene>
<dbReference type="Pfam" id="PF07726">
    <property type="entry name" value="AAA_3"/>
    <property type="match status" value="1"/>
</dbReference>
<dbReference type="PIRSF" id="PIRSF002849">
    <property type="entry name" value="AAA_ATPase_chaperone_MoxR_prd"/>
    <property type="match status" value="1"/>
</dbReference>
<feature type="domain" description="ChlI/MoxR AAA lid" evidence="2">
    <location>
        <begin position="234"/>
        <end position="301"/>
    </location>
</feature>
<dbReference type="Proteomes" id="UP000822142">
    <property type="component" value="Unassembled WGS sequence"/>
</dbReference>
<sequence length="322" mass="35407">MSNTTNLRSQLAYQVIQEVQKAVIGKEDRVRKVMMAILSGGHVLLEDIPGVGKTTMALAFSKALSLKEKRLTFTPDVLPADLTGFTMYRKETGEFYFHPGALMCNLFLGDEINRTSPKTQSALLEVMEEGQVSVDGSTYPVPKPFIVIATQNPSGSAGTQLLPESQLDRFCICLRLGYPDMEEEIAILKGRIAQSTIETVRPVLNVTQLLSLQKECQEIFVHDRIYSYIAALVQATRNHELIALGVSPRGTLALTKMAQAGAFLSGRSHVLPEDVQSVFADVCVHRLILNSKARISHVSPLSLLEEILKTTPAPSVRKKTSL</sequence>
<dbReference type="Gene3D" id="3.40.50.300">
    <property type="entry name" value="P-loop containing nucleotide triphosphate hydrolases"/>
    <property type="match status" value="1"/>
</dbReference>
<dbReference type="Gene3D" id="1.10.8.80">
    <property type="entry name" value="Magnesium chelatase subunit I, C-Terminal domain"/>
    <property type="match status" value="1"/>
</dbReference>
<evidence type="ECO:0000259" key="1">
    <source>
        <dbReference type="Pfam" id="PF07726"/>
    </source>
</evidence>
<protein>
    <submittedName>
        <fullName evidence="3">MoxR family ATPase</fullName>
    </submittedName>
</protein>
<dbReference type="InterPro" id="IPR027417">
    <property type="entry name" value="P-loop_NTPase"/>
</dbReference>
<dbReference type="Pfam" id="PF17863">
    <property type="entry name" value="AAA_lid_2"/>
    <property type="match status" value="1"/>
</dbReference>
<proteinExistence type="predicted"/>
<dbReference type="InterPro" id="IPR011703">
    <property type="entry name" value="ATPase_AAA-3"/>
</dbReference>